<sequence length="412" mass="47710">MVGHQEATWTIVQFIEEFGQPVECVPTKWIVGDTSFWPCRDVTKAIKNQEDVSEQWNCFKIRQLGKPCNDYLVARCMLNKAQDTSDLSGCEGEVSQKRKRFPRRVSSSEEDEEFEDRTRLPNFPASPELVHSTLPKNINAKIYKKQRIDLRKTCITSKISKCVNDSTAKTFGSDSEISPNNNFQQRFFRELALIKIHLKKLQEIVANINRGGYISKTNNVDNNVLETFPIDNDEQLGILEASLASRGEFKTRLVKYLATLHLNIHILFMLFTKRILRLVFNDTFASRFSWCAEKRKMNFSNLQLAQVIIKSVQCHNNTFKDLNIVRSIQNWLRHALARNNSYDLTKRILSKLISNEVAAKYNWIGLKKEKIFSELLLSQIVMPGVKVIQTATAKCFEDSCKNWFRRAKERLN</sequence>
<accession>A0AAN7SE32</accession>
<name>A0AAN7SE32_9COLE</name>
<evidence type="ECO:0000313" key="4">
    <source>
        <dbReference type="Proteomes" id="UP001353858"/>
    </source>
</evidence>
<evidence type="ECO:0000313" key="3">
    <source>
        <dbReference type="EMBL" id="KAK4887296.1"/>
    </source>
</evidence>
<reference evidence="4" key="1">
    <citation type="submission" date="2023-01" db="EMBL/GenBank/DDBJ databases">
        <title>Key to firefly adult light organ development and bioluminescence: homeobox transcription factors regulate luciferase expression and transportation to peroxisome.</title>
        <authorList>
            <person name="Fu X."/>
        </authorList>
    </citation>
    <scope>NUCLEOTIDE SEQUENCE [LARGE SCALE GENOMIC DNA]</scope>
</reference>
<dbReference type="AlphaFoldDB" id="A0AAN7SE32"/>
<evidence type="ECO:0000259" key="2">
    <source>
        <dbReference type="Pfam" id="PF16064"/>
    </source>
</evidence>
<dbReference type="InterPro" id="IPR032071">
    <property type="entry name" value="DUF4806"/>
</dbReference>
<dbReference type="Pfam" id="PF16064">
    <property type="entry name" value="DUF4806"/>
    <property type="match status" value="1"/>
</dbReference>
<feature type="region of interest" description="Disordered" evidence="1">
    <location>
        <begin position="101"/>
        <end position="126"/>
    </location>
</feature>
<dbReference type="PANTHER" id="PTHR34153">
    <property type="entry name" value="SI:CH211-262H13.3-RELATED-RELATED"/>
    <property type="match status" value="1"/>
</dbReference>
<dbReference type="Proteomes" id="UP001353858">
    <property type="component" value="Unassembled WGS sequence"/>
</dbReference>
<feature type="domain" description="DUF4806" evidence="2">
    <location>
        <begin position="227"/>
        <end position="303"/>
    </location>
</feature>
<keyword evidence="4" id="KW-1185">Reference proteome</keyword>
<proteinExistence type="predicted"/>
<dbReference type="EMBL" id="JARPUR010000001">
    <property type="protein sequence ID" value="KAK4887296.1"/>
    <property type="molecule type" value="Genomic_DNA"/>
</dbReference>
<gene>
    <name evidence="3" type="ORF">RN001_003567</name>
</gene>
<protein>
    <recommendedName>
        <fullName evidence="2">DUF4806 domain-containing protein</fullName>
    </recommendedName>
</protein>
<comment type="caution">
    <text evidence="3">The sequence shown here is derived from an EMBL/GenBank/DDBJ whole genome shotgun (WGS) entry which is preliminary data.</text>
</comment>
<dbReference type="PANTHER" id="PTHR34153:SF2">
    <property type="entry name" value="SI:CH211-262H13.3-RELATED"/>
    <property type="match status" value="1"/>
</dbReference>
<evidence type="ECO:0000256" key="1">
    <source>
        <dbReference type="SAM" id="MobiDB-lite"/>
    </source>
</evidence>
<organism evidence="3 4">
    <name type="scientific">Aquatica leii</name>
    <dbReference type="NCBI Taxonomy" id="1421715"/>
    <lineage>
        <taxon>Eukaryota</taxon>
        <taxon>Metazoa</taxon>
        <taxon>Ecdysozoa</taxon>
        <taxon>Arthropoda</taxon>
        <taxon>Hexapoda</taxon>
        <taxon>Insecta</taxon>
        <taxon>Pterygota</taxon>
        <taxon>Neoptera</taxon>
        <taxon>Endopterygota</taxon>
        <taxon>Coleoptera</taxon>
        <taxon>Polyphaga</taxon>
        <taxon>Elateriformia</taxon>
        <taxon>Elateroidea</taxon>
        <taxon>Lampyridae</taxon>
        <taxon>Luciolinae</taxon>
        <taxon>Aquatica</taxon>
    </lineage>
</organism>